<dbReference type="PANTHER" id="PTHR12176:SF83">
    <property type="entry name" value="CITRATE SYNTHASE-LYSINE N-METHYLTRANSFERASE CSKMT, MITOCHONDRIAL"/>
    <property type="match status" value="1"/>
</dbReference>
<comment type="function">
    <text evidence="11">Protein-lysine methyltransferase that selectively trimethylates citrate synthase (CS) in mitochondria. Seems to conduct trimethylation in a highly distributive manner rather than in a processive manner, and thus introduces a single methyl group per binding event.</text>
</comment>
<evidence type="ECO:0000313" key="15">
    <source>
        <dbReference type="EMBL" id="DBA17272.1"/>
    </source>
</evidence>
<proteinExistence type="inferred from homology"/>
<keyword evidence="4" id="KW-0808">Transferase</keyword>
<comment type="caution">
    <text evidence="15">The sequence shown here is derived from an EMBL/GenBank/DDBJ whole genome shotgun (WGS) entry which is preliminary data.</text>
</comment>
<evidence type="ECO:0000256" key="9">
    <source>
        <dbReference type="ARBA" id="ARBA00052621"/>
    </source>
</evidence>
<evidence type="ECO:0000259" key="14">
    <source>
        <dbReference type="Pfam" id="PF08241"/>
    </source>
</evidence>
<reference evidence="15" key="1">
    <citation type="thesis" date="2020" institute="ProQuest LLC" country="789 East Eisenhower Parkway, Ann Arbor, MI, USA">
        <title>Comparative Genomics and Chromosome Evolution.</title>
        <authorList>
            <person name="Mudd A.B."/>
        </authorList>
    </citation>
    <scope>NUCLEOTIDE SEQUENCE</scope>
    <source>
        <strain evidence="15">1538</strain>
        <tissue evidence="15">Blood</tissue>
    </source>
</reference>
<evidence type="ECO:0000256" key="4">
    <source>
        <dbReference type="ARBA" id="ARBA00022679"/>
    </source>
</evidence>
<dbReference type="EMBL" id="DYDO01000010">
    <property type="protein sequence ID" value="DBA17272.1"/>
    <property type="molecule type" value="Genomic_DNA"/>
</dbReference>
<dbReference type="InterPro" id="IPR029063">
    <property type="entry name" value="SAM-dependent_MTases_sf"/>
</dbReference>
<keyword evidence="16" id="KW-1185">Reference proteome</keyword>
<comment type="subcellular location">
    <subcellularLocation>
        <location evidence="1">Mitochondrion</location>
    </subcellularLocation>
</comment>
<evidence type="ECO:0000256" key="12">
    <source>
        <dbReference type="ARBA" id="ARBA00068729"/>
    </source>
</evidence>
<dbReference type="Proteomes" id="UP001181693">
    <property type="component" value="Unassembled WGS sequence"/>
</dbReference>
<accession>A0AAV3A112</accession>
<evidence type="ECO:0000256" key="11">
    <source>
        <dbReference type="ARBA" id="ARBA00058794"/>
    </source>
</evidence>
<name>A0AAV3A112_PYXAD</name>
<dbReference type="SUPFAM" id="SSF53335">
    <property type="entry name" value="S-adenosyl-L-methionine-dependent methyltransferases"/>
    <property type="match status" value="1"/>
</dbReference>
<dbReference type="InterPro" id="IPR051419">
    <property type="entry name" value="Lys/N-term_MeTrsfase_sf"/>
</dbReference>
<evidence type="ECO:0000256" key="8">
    <source>
        <dbReference type="ARBA" id="ARBA00051191"/>
    </source>
</evidence>
<feature type="domain" description="Methyltransferase type 11" evidence="14">
    <location>
        <begin position="90"/>
        <end position="201"/>
    </location>
</feature>
<evidence type="ECO:0000256" key="3">
    <source>
        <dbReference type="ARBA" id="ARBA00022603"/>
    </source>
</evidence>
<keyword evidence="5" id="KW-0949">S-adenosyl-L-methionine</keyword>
<dbReference type="CDD" id="cd02440">
    <property type="entry name" value="AdoMet_MTases"/>
    <property type="match status" value="1"/>
</dbReference>
<protein>
    <recommendedName>
        <fullName evidence="12">Citrate synthase-lysine N-methyltransferase CSKMT, mitochondrial</fullName>
    </recommendedName>
    <alternativeName>
        <fullName evidence="13">Methyltransferase-like protein 12, mitochondrial</fullName>
    </alternativeName>
</protein>
<evidence type="ECO:0000256" key="6">
    <source>
        <dbReference type="ARBA" id="ARBA00022946"/>
    </source>
</evidence>
<comment type="catalytic activity">
    <reaction evidence="10">
        <text>N(6)-methyl-L-lysyl-[citrate synthase] + S-adenosyl-L-methionine = N(6),N(6)-dimethyl-L-lysyl-[citrate synthase] + S-adenosyl-L-homocysteine + H(+)</text>
        <dbReference type="Rhea" id="RHEA:55548"/>
        <dbReference type="Rhea" id="RHEA-COMP:14213"/>
        <dbReference type="Rhea" id="RHEA-COMP:14214"/>
        <dbReference type="ChEBI" id="CHEBI:15378"/>
        <dbReference type="ChEBI" id="CHEBI:57856"/>
        <dbReference type="ChEBI" id="CHEBI:59789"/>
        <dbReference type="ChEBI" id="CHEBI:61929"/>
        <dbReference type="ChEBI" id="CHEBI:61976"/>
    </reaction>
</comment>
<evidence type="ECO:0000256" key="10">
    <source>
        <dbReference type="ARBA" id="ARBA00052681"/>
    </source>
</evidence>
<evidence type="ECO:0000256" key="5">
    <source>
        <dbReference type="ARBA" id="ARBA00022691"/>
    </source>
</evidence>
<keyword evidence="6" id="KW-0809">Transit peptide</keyword>
<dbReference type="GO" id="GO:0008757">
    <property type="term" value="F:S-adenosylmethionine-dependent methyltransferase activity"/>
    <property type="evidence" value="ECO:0007669"/>
    <property type="project" value="InterPro"/>
</dbReference>
<dbReference type="GO" id="GO:0032259">
    <property type="term" value="P:methylation"/>
    <property type="evidence" value="ECO:0007669"/>
    <property type="project" value="UniProtKB-KW"/>
</dbReference>
<gene>
    <name evidence="15" type="ORF">GDO54_002746</name>
</gene>
<dbReference type="PANTHER" id="PTHR12176">
    <property type="entry name" value="SAM-DEPENDENT METHYLTRANSFERASE SUPERFAMILY PROTEIN"/>
    <property type="match status" value="1"/>
</dbReference>
<evidence type="ECO:0000256" key="13">
    <source>
        <dbReference type="ARBA" id="ARBA00083084"/>
    </source>
</evidence>
<comment type="similarity">
    <text evidence="2">Belongs to the methyltransferase superfamily.</text>
</comment>
<evidence type="ECO:0000313" key="16">
    <source>
        <dbReference type="Proteomes" id="UP001181693"/>
    </source>
</evidence>
<evidence type="ECO:0000256" key="1">
    <source>
        <dbReference type="ARBA" id="ARBA00004173"/>
    </source>
</evidence>
<comment type="catalytic activity">
    <reaction evidence="8">
        <text>L-lysyl-[citrate synthase] + S-adenosyl-L-methionine = N(6)-methyl-L-lysyl-[citrate synthase] + S-adenosyl-L-homocysteine + H(+)</text>
        <dbReference type="Rhea" id="RHEA:55544"/>
        <dbReference type="Rhea" id="RHEA-COMP:14212"/>
        <dbReference type="Rhea" id="RHEA-COMP:14213"/>
        <dbReference type="ChEBI" id="CHEBI:15378"/>
        <dbReference type="ChEBI" id="CHEBI:29969"/>
        <dbReference type="ChEBI" id="CHEBI:57856"/>
        <dbReference type="ChEBI" id="CHEBI:59789"/>
        <dbReference type="ChEBI" id="CHEBI:61929"/>
    </reaction>
</comment>
<dbReference type="Pfam" id="PF08241">
    <property type="entry name" value="Methyltransf_11"/>
    <property type="match status" value="1"/>
</dbReference>
<sequence length="246" mass="27328">MFRLHCRWLSFLQPRTQHFGTDAGSKGKGECLRNGMGDRKTWDSIYSNNSYNGLSHFDWFFSYKHLKGFLFSLINEIAPDKYLGPPMLVLDLGCGTSDIGVGLFRDSHFPLLISCIDNSAPAILAMKKTLVTGTPIRSAHPDSHLEYIQNDVTHLHGFTSGSASLILDKGTSDSLLRSGEEQAQKMVLEALRVLKKGGKLVQFTDEDPDARLPFLEKLGAQPNVIFHDLGLNNGVMYYAYIVTGQS</sequence>
<keyword evidence="3" id="KW-0489">Methyltransferase</keyword>
<dbReference type="AlphaFoldDB" id="A0AAV3A112"/>
<evidence type="ECO:0000256" key="7">
    <source>
        <dbReference type="ARBA" id="ARBA00023128"/>
    </source>
</evidence>
<keyword evidence="7" id="KW-0496">Mitochondrion</keyword>
<dbReference type="FunFam" id="3.40.50.150:FF:000200">
    <property type="entry name" value="Citrate synthase lysine methyltransferase"/>
    <property type="match status" value="1"/>
</dbReference>
<dbReference type="Gene3D" id="3.40.50.150">
    <property type="entry name" value="Vaccinia Virus protein VP39"/>
    <property type="match status" value="1"/>
</dbReference>
<dbReference type="InterPro" id="IPR013216">
    <property type="entry name" value="Methyltransf_11"/>
</dbReference>
<comment type="catalytic activity">
    <reaction evidence="9">
        <text>N(6),N(6)-dimethyl-L-lysyl-[citrate synthase] + S-adenosyl-L-methionine = N(6),N(6),N(6)-trimethyl-L-lysyl-[citrate synthase] + S-adenosyl-L-homocysteine + H(+)</text>
        <dbReference type="Rhea" id="RHEA:55552"/>
        <dbReference type="Rhea" id="RHEA-COMP:14214"/>
        <dbReference type="Rhea" id="RHEA-COMP:14215"/>
        <dbReference type="ChEBI" id="CHEBI:15378"/>
        <dbReference type="ChEBI" id="CHEBI:57856"/>
        <dbReference type="ChEBI" id="CHEBI:59789"/>
        <dbReference type="ChEBI" id="CHEBI:61961"/>
        <dbReference type="ChEBI" id="CHEBI:61976"/>
    </reaction>
</comment>
<evidence type="ECO:0000256" key="2">
    <source>
        <dbReference type="ARBA" id="ARBA00008361"/>
    </source>
</evidence>
<organism evidence="15 16">
    <name type="scientific">Pyxicephalus adspersus</name>
    <name type="common">African bullfrog</name>
    <dbReference type="NCBI Taxonomy" id="30357"/>
    <lineage>
        <taxon>Eukaryota</taxon>
        <taxon>Metazoa</taxon>
        <taxon>Chordata</taxon>
        <taxon>Craniata</taxon>
        <taxon>Vertebrata</taxon>
        <taxon>Euteleostomi</taxon>
        <taxon>Amphibia</taxon>
        <taxon>Batrachia</taxon>
        <taxon>Anura</taxon>
        <taxon>Neobatrachia</taxon>
        <taxon>Ranoidea</taxon>
        <taxon>Pyxicephalidae</taxon>
        <taxon>Pyxicephalinae</taxon>
        <taxon>Pyxicephalus</taxon>
    </lineage>
</organism>
<dbReference type="GO" id="GO:0005739">
    <property type="term" value="C:mitochondrion"/>
    <property type="evidence" value="ECO:0007669"/>
    <property type="project" value="UniProtKB-SubCell"/>
</dbReference>